<gene>
    <name evidence="10" type="primary">mvaD</name>
    <name evidence="10" type="ORF">DAY19_11115</name>
</gene>
<keyword evidence="4" id="KW-0547">Nucleotide-binding</keyword>
<dbReference type="InterPro" id="IPR041431">
    <property type="entry name" value="Mvd1_C"/>
</dbReference>
<proteinExistence type="inferred from homology"/>
<dbReference type="PANTHER" id="PTHR10977:SF3">
    <property type="entry name" value="DIPHOSPHOMEVALONATE DECARBOXYLASE"/>
    <property type="match status" value="1"/>
</dbReference>
<keyword evidence="11" id="KW-1185">Reference proteome</keyword>
<dbReference type="GO" id="GO:0004163">
    <property type="term" value="F:diphosphomevalonate decarboxylase activity"/>
    <property type="evidence" value="ECO:0007669"/>
    <property type="project" value="UniProtKB-EC"/>
</dbReference>
<evidence type="ECO:0000259" key="8">
    <source>
        <dbReference type="Pfam" id="PF18376"/>
    </source>
</evidence>
<dbReference type="PIRSF" id="PIRSF015950">
    <property type="entry name" value="Mev_P_decrbx"/>
    <property type="match status" value="1"/>
</dbReference>
<sequence>MSTNFTLIDFDIDKLDNGLEFTVKSPSNIALIKYWGKYGEQLPSNPSLSVTLNNAYTQTTYKIQRSSEFELDFKFESKPNDKFKQRVEKFFKRAAVVFPFIENIKVEMDSHNSFPHSSGIASSAASMANFASALCEIEKVVTNEDHDEEYYLMKASFMARLGSGSASRSIYPKMAIWGKSVLGSSQDYAIVHDQFDEIFEGICDSIAIVSSKEKSVSSTAGHALMNEHPFAKTRFMNASNNFNKLLFALKTGDFNTFAKIVESEALELHGLMMNSDPSFILMEPNTLEIINRIREFRVQTNCAICFTLDAGPNVHIMYLKKDEKQAKEFIDQEVKSLCADSLVIHDHMGNGVIVER</sequence>
<dbReference type="Proteomes" id="UP000443582">
    <property type="component" value="Unassembled WGS sequence"/>
</dbReference>
<evidence type="ECO:0000259" key="9">
    <source>
        <dbReference type="Pfam" id="PF22700"/>
    </source>
</evidence>
<protein>
    <recommendedName>
        <fullName evidence="2">diphosphomevalonate decarboxylase</fullName>
        <ecNumber evidence="2">4.1.1.33</ecNumber>
    </recommendedName>
</protein>
<dbReference type="InterPro" id="IPR036554">
    <property type="entry name" value="GHMP_kinase_C_sf"/>
</dbReference>
<evidence type="ECO:0000256" key="3">
    <source>
        <dbReference type="ARBA" id="ARBA00022516"/>
    </source>
</evidence>
<evidence type="ECO:0000313" key="10">
    <source>
        <dbReference type="EMBL" id="RZF20529.1"/>
    </source>
</evidence>
<accession>A0ABY0IG61</accession>
<name>A0ABY0IG61_9BACT</name>
<dbReference type="Pfam" id="PF22700">
    <property type="entry name" value="MVD-like_N"/>
    <property type="match status" value="1"/>
</dbReference>
<evidence type="ECO:0000256" key="4">
    <source>
        <dbReference type="ARBA" id="ARBA00022741"/>
    </source>
</evidence>
<evidence type="ECO:0000256" key="1">
    <source>
        <dbReference type="ARBA" id="ARBA00008831"/>
    </source>
</evidence>
<feature type="domain" description="Mvd1 C-terminal" evidence="8">
    <location>
        <begin position="206"/>
        <end position="333"/>
    </location>
</feature>
<dbReference type="InterPro" id="IPR020568">
    <property type="entry name" value="Ribosomal_Su5_D2-typ_SF"/>
</dbReference>
<dbReference type="EC" id="4.1.1.33" evidence="2"/>
<comment type="caution">
    <text evidence="10">The sequence shown here is derived from an EMBL/GenBank/DDBJ whole genome shotgun (WGS) entry which is preliminary data.</text>
</comment>
<dbReference type="EMBL" id="QDKL01000003">
    <property type="protein sequence ID" value="RZF20529.1"/>
    <property type="molecule type" value="Genomic_DNA"/>
</dbReference>
<evidence type="ECO:0000256" key="7">
    <source>
        <dbReference type="ARBA" id="ARBA00023239"/>
    </source>
</evidence>
<dbReference type="InterPro" id="IPR053859">
    <property type="entry name" value="MVD-like_N"/>
</dbReference>
<feature type="domain" description="Diphosphomevalonate decarboxylase-like N-terminal" evidence="9">
    <location>
        <begin position="26"/>
        <end position="181"/>
    </location>
</feature>
<dbReference type="InterPro" id="IPR014721">
    <property type="entry name" value="Ribsml_uS5_D2-typ_fold_subgr"/>
</dbReference>
<keyword evidence="6" id="KW-0443">Lipid metabolism</keyword>
<dbReference type="InterPro" id="IPR005935">
    <property type="entry name" value="Mev_decarb"/>
</dbReference>
<dbReference type="PANTHER" id="PTHR10977">
    <property type="entry name" value="DIPHOSPHOMEVALONATE DECARBOXYLASE"/>
    <property type="match status" value="1"/>
</dbReference>
<dbReference type="SUPFAM" id="SSF54211">
    <property type="entry name" value="Ribosomal protein S5 domain 2-like"/>
    <property type="match status" value="1"/>
</dbReference>
<evidence type="ECO:0000313" key="11">
    <source>
        <dbReference type="Proteomes" id="UP000443582"/>
    </source>
</evidence>
<organism evidence="10 11">
    <name type="scientific">Halobacteriovorax vibrionivorans</name>
    <dbReference type="NCBI Taxonomy" id="2152716"/>
    <lineage>
        <taxon>Bacteria</taxon>
        <taxon>Pseudomonadati</taxon>
        <taxon>Bdellovibrionota</taxon>
        <taxon>Bacteriovoracia</taxon>
        <taxon>Bacteriovoracales</taxon>
        <taxon>Halobacteriovoraceae</taxon>
        <taxon>Halobacteriovorax</taxon>
    </lineage>
</organism>
<dbReference type="Gene3D" id="3.30.230.10">
    <property type="match status" value="1"/>
</dbReference>
<dbReference type="RefSeq" id="WP_115362432.1">
    <property type="nucleotide sequence ID" value="NZ_QDKL01000003.1"/>
</dbReference>
<comment type="similarity">
    <text evidence="1">Belongs to the diphosphomevalonate decarboxylase family.</text>
</comment>
<dbReference type="InterPro" id="IPR029765">
    <property type="entry name" value="Mev_diP_decarb"/>
</dbReference>
<evidence type="ECO:0000256" key="6">
    <source>
        <dbReference type="ARBA" id="ARBA00023098"/>
    </source>
</evidence>
<dbReference type="Gene3D" id="3.30.70.890">
    <property type="entry name" value="GHMP kinase, C-terminal domain"/>
    <property type="match status" value="1"/>
</dbReference>
<reference evidence="11" key="1">
    <citation type="journal article" date="2019" name="Int. J. Syst. Evol. Microbiol.">
        <title>Halobacteriovorax valvorus sp. nov., a novel prokaryotic predator isolated from coastal seawater of China.</title>
        <authorList>
            <person name="Chen M.-X."/>
        </authorList>
    </citation>
    <scope>NUCLEOTIDE SEQUENCE [LARGE SCALE GENOMIC DNA]</scope>
    <source>
        <strain evidence="11">BL9</strain>
    </source>
</reference>
<evidence type="ECO:0000256" key="5">
    <source>
        <dbReference type="ARBA" id="ARBA00022840"/>
    </source>
</evidence>
<dbReference type="Pfam" id="PF18376">
    <property type="entry name" value="MDD_C"/>
    <property type="match status" value="1"/>
</dbReference>
<keyword evidence="5" id="KW-0067">ATP-binding</keyword>
<keyword evidence="7 10" id="KW-0456">Lyase</keyword>
<keyword evidence="3" id="KW-0444">Lipid biosynthesis</keyword>
<evidence type="ECO:0000256" key="2">
    <source>
        <dbReference type="ARBA" id="ARBA00012296"/>
    </source>
</evidence>
<dbReference type="NCBIfam" id="TIGR01240">
    <property type="entry name" value="mevDPdecarb"/>
    <property type="match status" value="1"/>
</dbReference>
<dbReference type="SUPFAM" id="SSF55060">
    <property type="entry name" value="GHMP Kinase, C-terminal domain"/>
    <property type="match status" value="1"/>
</dbReference>